<dbReference type="PANTHER" id="PTHR23502:SF60">
    <property type="entry name" value="MAJOR FACILITATOR SUPERFAMILY (MFS) PROFILE DOMAIN-CONTAINING PROTEIN-RELATED"/>
    <property type="match status" value="1"/>
</dbReference>
<evidence type="ECO:0000256" key="3">
    <source>
        <dbReference type="ARBA" id="ARBA00022989"/>
    </source>
</evidence>
<feature type="transmembrane region" description="Helical" evidence="5">
    <location>
        <begin position="84"/>
        <end position="104"/>
    </location>
</feature>
<protein>
    <recommendedName>
        <fullName evidence="6">Major facilitator superfamily (MFS) profile domain-containing protein</fullName>
    </recommendedName>
</protein>
<dbReference type="Proteomes" id="UP000053647">
    <property type="component" value="Unassembled WGS sequence"/>
</dbReference>
<feature type="transmembrane region" description="Helical" evidence="5">
    <location>
        <begin position="368"/>
        <end position="389"/>
    </location>
</feature>
<dbReference type="HOGENOM" id="CLU_008455_1_3_1"/>
<keyword evidence="2 5" id="KW-0812">Transmembrane</keyword>
<dbReference type="GO" id="GO:0022857">
    <property type="term" value="F:transmembrane transporter activity"/>
    <property type="evidence" value="ECO:0007669"/>
    <property type="project" value="InterPro"/>
</dbReference>
<dbReference type="OrthoDB" id="6770063at2759"/>
<evidence type="ECO:0000313" key="8">
    <source>
        <dbReference type="Proteomes" id="UP000053647"/>
    </source>
</evidence>
<feature type="transmembrane region" description="Helical" evidence="5">
    <location>
        <begin position="395"/>
        <end position="413"/>
    </location>
</feature>
<feature type="transmembrane region" description="Helical" evidence="5">
    <location>
        <begin position="141"/>
        <end position="163"/>
    </location>
</feature>
<dbReference type="Gene3D" id="1.20.1250.20">
    <property type="entry name" value="MFS general substrate transporter like domains"/>
    <property type="match status" value="1"/>
</dbReference>
<reference evidence="8" key="2">
    <citation type="submission" date="2015-01" db="EMBL/GenBank/DDBJ databases">
        <title>Evolutionary Origins and Diversification of the Mycorrhizal Mutualists.</title>
        <authorList>
            <consortium name="DOE Joint Genome Institute"/>
            <consortium name="Mycorrhizal Genomics Consortium"/>
            <person name="Kohler A."/>
            <person name="Kuo A."/>
            <person name="Nagy L.G."/>
            <person name="Floudas D."/>
            <person name="Copeland A."/>
            <person name="Barry K.W."/>
            <person name="Cichocki N."/>
            <person name="Veneault-Fourrey C."/>
            <person name="LaButti K."/>
            <person name="Lindquist E.A."/>
            <person name="Lipzen A."/>
            <person name="Lundell T."/>
            <person name="Morin E."/>
            <person name="Murat C."/>
            <person name="Riley R."/>
            <person name="Ohm R."/>
            <person name="Sun H."/>
            <person name="Tunlid A."/>
            <person name="Henrissat B."/>
            <person name="Grigoriev I.V."/>
            <person name="Hibbett D.S."/>
            <person name="Martin F."/>
        </authorList>
    </citation>
    <scope>NUCLEOTIDE SEQUENCE [LARGE SCALE GENOMIC DNA]</scope>
    <source>
        <strain evidence="8">ATCC 200175</strain>
    </source>
</reference>
<dbReference type="PANTHER" id="PTHR23502">
    <property type="entry name" value="MAJOR FACILITATOR SUPERFAMILY"/>
    <property type="match status" value="1"/>
</dbReference>
<feature type="transmembrane region" description="Helical" evidence="5">
    <location>
        <begin position="116"/>
        <end position="135"/>
    </location>
</feature>
<feature type="transmembrane region" description="Helical" evidence="5">
    <location>
        <begin position="282"/>
        <end position="307"/>
    </location>
</feature>
<evidence type="ECO:0000256" key="5">
    <source>
        <dbReference type="SAM" id="Phobius"/>
    </source>
</evidence>
<reference evidence="7 8" key="1">
    <citation type="submission" date="2014-06" db="EMBL/GenBank/DDBJ databases">
        <authorList>
            <consortium name="DOE Joint Genome Institute"/>
            <person name="Kuo A."/>
            <person name="Kohler A."/>
            <person name="Nagy L.G."/>
            <person name="Floudas D."/>
            <person name="Copeland A."/>
            <person name="Barry K.W."/>
            <person name="Cichocki N."/>
            <person name="Veneault-Fourrey C."/>
            <person name="LaButti K."/>
            <person name="Lindquist E.A."/>
            <person name="Lipzen A."/>
            <person name="Lundell T."/>
            <person name="Morin E."/>
            <person name="Murat C."/>
            <person name="Sun H."/>
            <person name="Tunlid A."/>
            <person name="Henrissat B."/>
            <person name="Grigoriev I.V."/>
            <person name="Hibbett D.S."/>
            <person name="Martin F."/>
            <person name="Nordberg H.P."/>
            <person name="Cantor M.N."/>
            <person name="Hua S.X."/>
        </authorList>
    </citation>
    <scope>NUCLEOTIDE SEQUENCE [LARGE SCALE GENOMIC DNA]</scope>
    <source>
        <strain evidence="7 8">ATCC 200175</strain>
    </source>
</reference>
<evidence type="ECO:0000256" key="1">
    <source>
        <dbReference type="ARBA" id="ARBA00004141"/>
    </source>
</evidence>
<dbReference type="EMBL" id="KN819474">
    <property type="protein sequence ID" value="KIJ09333.1"/>
    <property type="molecule type" value="Genomic_DNA"/>
</dbReference>
<feature type="transmembrane region" description="Helical" evidence="5">
    <location>
        <begin position="327"/>
        <end position="347"/>
    </location>
</feature>
<dbReference type="FunFam" id="1.20.1250.20:FF:000011">
    <property type="entry name" value="MFS multidrug transporter, putative"/>
    <property type="match status" value="1"/>
</dbReference>
<feature type="transmembrane region" description="Helical" evidence="5">
    <location>
        <begin position="47"/>
        <end position="64"/>
    </location>
</feature>
<proteinExistence type="predicted"/>
<dbReference type="GO" id="GO:0016020">
    <property type="term" value="C:membrane"/>
    <property type="evidence" value="ECO:0007669"/>
    <property type="project" value="UniProtKB-SubCell"/>
</dbReference>
<dbReference type="CDD" id="cd17323">
    <property type="entry name" value="MFS_Tpo1_MDR_like"/>
    <property type="match status" value="1"/>
</dbReference>
<keyword evidence="3 5" id="KW-1133">Transmembrane helix</keyword>
<feature type="domain" description="Major facilitator superfamily (MFS) profile" evidence="6">
    <location>
        <begin position="49"/>
        <end position="488"/>
    </location>
</feature>
<dbReference type="AlphaFoldDB" id="A0A0C9TEF5"/>
<evidence type="ECO:0000313" key="7">
    <source>
        <dbReference type="EMBL" id="KIJ09333.1"/>
    </source>
</evidence>
<feature type="transmembrane region" description="Helical" evidence="5">
    <location>
        <begin position="425"/>
        <end position="444"/>
    </location>
</feature>
<accession>A0A0C9TEF5</accession>
<organism evidence="7 8">
    <name type="scientific">Paxillus involutus ATCC 200175</name>
    <dbReference type="NCBI Taxonomy" id="664439"/>
    <lineage>
        <taxon>Eukaryota</taxon>
        <taxon>Fungi</taxon>
        <taxon>Dikarya</taxon>
        <taxon>Basidiomycota</taxon>
        <taxon>Agaricomycotina</taxon>
        <taxon>Agaricomycetes</taxon>
        <taxon>Agaricomycetidae</taxon>
        <taxon>Boletales</taxon>
        <taxon>Paxilineae</taxon>
        <taxon>Paxillaceae</taxon>
        <taxon>Paxillus</taxon>
    </lineage>
</organism>
<dbReference type="InterPro" id="IPR036259">
    <property type="entry name" value="MFS_trans_sf"/>
</dbReference>
<keyword evidence="4 5" id="KW-0472">Membrane</keyword>
<gene>
    <name evidence="7" type="ORF">PAXINDRAFT_87604</name>
</gene>
<dbReference type="PROSITE" id="PS50850">
    <property type="entry name" value="MFS"/>
    <property type="match status" value="1"/>
</dbReference>
<dbReference type="Pfam" id="PF07690">
    <property type="entry name" value="MFS_1"/>
    <property type="match status" value="1"/>
</dbReference>
<feature type="transmembrane region" description="Helical" evidence="5">
    <location>
        <begin position="202"/>
        <end position="224"/>
    </location>
</feature>
<evidence type="ECO:0000259" key="6">
    <source>
        <dbReference type="PROSITE" id="PS50850"/>
    </source>
</evidence>
<sequence>MQTSLKLTGSKASSNPMDKIDNEVLVVDWDGPDDPQNPKNWSFKRKWAATAIVSGFAFLTPISSSMVAPATSQLAVEFGVHDSAVVALFTSIFLLAFAIGPLFLGPMSEIYGRSRILQLANLWFLAWNVGCGFAQNEKQLLVFRFLSGLGGSAPVSIGGAVLGDCWRPEERGQAFALYSLAPLLGPVIGPISAAWIAERSTWRWVFWSTSIVDVVIQLLGLFFLRETYPPLLLERKANQIRQSMDEEKLPYKEVRTIFEGDDRTYISWKAIMRKALVRPFVLFYYEPIVQLLGLYLAYVYGTMFLYITTIPSIFEGVYRQPTGTAGLHYIALGVGFTGTSQLTARTLDKLYVRFKNQNGGVGRPEFRLPALFLGAFLFPIGCLITGWAVQAHTHWIVPDIGIAFVAASTILNFQCVQTYIVDAFTLHAASAFAAVSCLRSLAGFSFPLFAPAMYSTFGFGKGDTMLAVIALVIGCPAPWIFWYHGERIRHASRHAQ</sequence>
<evidence type="ECO:0000256" key="2">
    <source>
        <dbReference type="ARBA" id="ARBA00022692"/>
    </source>
</evidence>
<dbReference type="InterPro" id="IPR020846">
    <property type="entry name" value="MFS_dom"/>
</dbReference>
<evidence type="ECO:0000256" key="4">
    <source>
        <dbReference type="ARBA" id="ARBA00023136"/>
    </source>
</evidence>
<comment type="subcellular location">
    <subcellularLocation>
        <location evidence="1">Membrane</location>
        <topology evidence="1">Multi-pass membrane protein</topology>
    </subcellularLocation>
</comment>
<feature type="transmembrane region" description="Helical" evidence="5">
    <location>
        <begin position="464"/>
        <end position="483"/>
    </location>
</feature>
<keyword evidence="8" id="KW-1185">Reference proteome</keyword>
<dbReference type="InterPro" id="IPR011701">
    <property type="entry name" value="MFS"/>
</dbReference>
<dbReference type="SUPFAM" id="SSF103473">
    <property type="entry name" value="MFS general substrate transporter"/>
    <property type="match status" value="1"/>
</dbReference>
<feature type="transmembrane region" description="Helical" evidence="5">
    <location>
        <begin position="175"/>
        <end position="196"/>
    </location>
</feature>
<name>A0A0C9TEF5_PAXIN</name>